<evidence type="ECO:0000313" key="3">
    <source>
        <dbReference type="Proteomes" id="UP001464891"/>
    </source>
</evidence>
<keyword evidence="3" id="KW-1185">Reference proteome</keyword>
<accession>A0ABV0JA60</accession>
<name>A0ABV0JA60_9CYAN</name>
<organism evidence="2 3">
    <name type="scientific">Trichocoleus desertorum GB2-A4</name>
    <dbReference type="NCBI Taxonomy" id="2933944"/>
    <lineage>
        <taxon>Bacteria</taxon>
        <taxon>Bacillati</taxon>
        <taxon>Cyanobacteriota</taxon>
        <taxon>Cyanophyceae</taxon>
        <taxon>Leptolyngbyales</taxon>
        <taxon>Trichocoleusaceae</taxon>
        <taxon>Trichocoleus</taxon>
    </lineage>
</organism>
<reference evidence="2 3" key="1">
    <citation type="submission" date="2022-04" db="EMBL/GenBank/DDBJ databases">
        <title>Positive selection, recombination, and allopatry shape intraspecific diversity of widespread and dominant cyanobacteria.</title>
        <authorList>
            <person name="Wei J."/>
            <person name="Shu W."/>
            <person name="Hu C."/>
        </authorList>
    </citation>
    <scope>NUCLEOTIDE SEQUENCE [LARGE SCALE GENOMIC DNA]</scope>
    <source>
        <strain evidence="2 3">GB2-A4</strain>
    </source>
</reference>
<dbReference type="RefSeq" id="WP_190433085.1">
    <property type="nucleotide sequence ID" value="NZ_JAMPKM010000010.1"/>
</dbReference>
<dbReference type="Proteomes" id="UP001464891">
    <property type="component" value="Unassembled WGS sequence"/>
</dbReference>
<feature type="transmembrane region" description="Helical" evidence="1">
    <location>
        <begin position="82"/>
        <end position="99"/>
    </location>
</feature>
<evidence type="ECO:0000313" key="2">
    <source>
        <dbReference type="EMBL" id="MEP0818664.1"/>
    </source>
</evidence>
<keyword evidence="1" id="KW-0472">Membrane</keyword>
<keyword evidence="1" id="KW-1133">Transmembrane helix</keyword>
<sequence length="123" mass="13358">MFTFPDPPYFLLVAGLLISITSGVAFEATLKQAVQDWAKNRSTRTLAALQGMQLFVPFLGITAGACLFLGSGMEIFGFSTKLSYALSLPLSIFTSWLVWSQLGKILIQLEQGGSQALDLDSFN</sequence>
<keyword evidence="1" id="KW-0812">Transmembrane</keyword>
<feature type="transmembrane region" description="Helical" evidence="1">
    <location>
        <begin position="49"/>
        <end position="70"/>
    </location>
</feature>
<evidence type="ECO:0000256" key="1">
    <source>
        <dbReference type="SAM" id="Phobius"/>
    </source>
</evidence>
<proteinExistence type="predicted"/>
<comment type="caution">
    <text evidence="2">The sequence shown here is derived from an EMBL/GenBank/DDBJ whole genome shotgun (WGS) entry which is preliminary data.</text>
</comment>
<dbReference type="EMBL" id="JAMPKM010000010">
    <property type="protein sequence ID" value="MEP0818664.1"/>
    <property type="molecule type" value="Genomic_DNA"/>
</dbReference>
<protein>
    <submittedName>
        <fullName evidence="2">Uncharacterized protein</fullName>
    </submittedName>
</protein>
<gene>
    <name evidence="2" type="ORF">NC998_16310</name>
</gene>